<accession>A0A2R4WYY3</accession>
<gene>
    <name evidence="8" type="ORF">HARCEL1_03030</name>
</gene>
<evidence type="ECO:0000256" key="4">
    <source>
        <dbReference type="ARBA" id="ARBA00022989"/>
    </source>
</evidence>
<dbReference type="PANTHER" id="PTHR42703">
    <property type="entry name" value="NADH DEHYDROGENASE"/>
    <property type="match status" value="1"/>
</dbReference>
<evidence type="ECO:0000256" key="2">
    <source>
        <dbReference type="ARBA" id="ARBA00022475"/>
    </source>
</evidence>
<dbReference type="Proteomes" id="UP000244727">
    <property type="component" value="Chromosome"/>
</dbReference>
<dbReference type="InterPro" id="IPR003918">
    <property type="entry name" value="NADH_UbQ_OxRdtase"/>
</dbReference>
<evidence type="ECO:0000256" key="5">
    <source>
        <dbReference type="ARBA" id="ARBA00023136"/>
    </source>
</evidence>
<feature type="transmembrane region" description="Helical" evidence="6">
    <location>
        <begin position="446"/>
        <end position="472"/>
    </location>
</feature>
<name>A0A2R4WYY3_9EURY</name>
<evidence type="ECO:0000256" key="6">
    <source>
        <dbReference type="SAM" id="Phobius"/>
    </source>
</evidence>
<dbReference type="KEGG" id="harc:HARCEL1_03030"/>
<feature type="transmembrane region" description="Helical" evidence="6">
    <location>
        <begin position="238"/>
        <end position="259"/>
    </location>
</feature>
<feature type="transmembrane region" description="Helical" evidence="6">
    <location>
        <begin position="201"/>
        <end position="226"/>
    </location>
</feature>
<dbReference type="PANTHER" id="PTHR42703:SF1">
    <property type="entry name" value="NA(+)_H(+) ANTIPORTER SUBUNIT D1"/>
    <property type="match status" value="1"/>
</dbReference>
<dbReference type="RefSeq" id="WP_108381128.1">
    <property type="nucleotide sequence ID" value="NZ_CP028858.1"/>
</dbReference>
<feature type="transmembrane region" description="Helical" evidence="6">
    <location>
        <begin position="271"/>
        <end position="292"/>
    </location>
</feature>
<feature type="transmembrane region" description="Helical" evidence="6">
    <location>
        <begin position="32"/>
        <end position="53"/>
    </location>
</feature>
<feature type="transmembrane region" description="Helical" evidence="6">
    <location>
        <begin position="405"/>
        <end position="425"/>
    </location>
</feature>
<dbReference type="InterPro" id="IPR050586">
    <property type="entry name" value="CPA3_Na-H_Antiporter_D"/>
</dbReference>
<keyword evidence="2" id="KW-1003">Cell membrane</keyword>
<sequence length="482" mass="49413">MTDLPALVVAVPLLGAVLTAAAGLIRSRTGWPIALLTALVQTVAALALARLTLDGPVRYVVGGYTAPYGIELVVDLLGASMVVLIAVVTLGVVAVARSLGPRSNTFFATVLLLVVGLTGMSVTGDVFNLYVFLEITGLSAYALVAAGEEGRSAVAALKYLIVGTVGASLYLLGIGYAYVATGTLNMAHLADELAVIGYDATLVQAAFGLMVVGLFVKVAVFPIHTWQPTAYAGAPDTVSALISALVSTVAAYALIRIVFTVFTVEFLVTNPAARAVLLAASAASIVAGSVLAVRQTEIKRLLAYSSVSQYGLVVGAIAVATPTALTGAAIHLVGHAVMKGALFLVAGLIATATGVRRIDDLDGLVDRTPVGAATFGVLALAMVGVPPAIGFVGKWFVALGAIEGGAWGLAVVIFASTLLTLAYFLRALERVFVRDAPSKERDPVPWVHRVTVVVAAVAVIALTLGAVEYAALIEPTIGRLLA</sequence>
<dbReference type="GO" id="GO:0008137">
    <property type="term" value="F:NADH dehydrogenase (ubiquinone) activity"/>
    <property type="evidence" value="ECO:0007669"/>
    <property type="project" value="InterPro"/>
</dbReference>
<dbReference type="Pfam" id="PF00361">
    <property type="entry name" value="Proton_antipo_M"/>
    <property type="match status" value="1"/>
</dbReference>
<feature type="transmembrane region" description="Helical" evidence="6">
    <location>
        <begin position="129"/>
        <end position="147"/>
    </location>
</feature>
<evidence type="ECO:0000256" key="1">
    <source>
        <dbReference type="ARBA" id="ARBA00004651"/>
    </source>
</evidence>
<feature type="transmembrane region" description="Helical" evidence="6">
    <location>
        <begin position="105"/>
        <end position="123"/>
    </location>
</feature>
<dbReference type="GO" id="GO:0005886">
    <property type="term" value="C:plasma membrane"/>
    <property type="evidence" value="ECO:0007669"/>
    <property type="project" value="UniProtKB-SubCell"/>
</dbReference>
<comment type="subcellular location">
    <subcellularLocation>
        <location evidence="1">Cell membrane</location>
        <topology evidence="1">Multi-pass membrane protein</topology>
    </subcellularLocation>
</comment>
<feature type="transmembrane region" description="Helical" evidence="6">
    <location>
        <begin position="370"/>
        <end position="393"/>
    </location>
</feature>
<evidence type="ECO:0000256" key="3">
    <source>
        <dbReference type="ARBA" id="ARBA00022692"/>
    </source>
</evidence>
<protein>
    <submittedName>
        <fullName evidence="8">Cation:proton antiporter</fullName>
    </submittedName>
</protein>
<keyword evidence="3 6" id="KW-0812">Transmembrane</keyword>
<feature type="domain" description="NADH:quinone oxidoreductase/Mrp antiporter transmembrane" evidence="7">
    <location>
        <begin position="124"/>
        <end position="420"/>
    </location>
</feature>
<dbReference type="GO" id="GO:0042773">
    <property type="term" value="P:ATP synthesis coupled electron transport"/>
    <property type="evidence" value="ECO:0007669"/>
    <property type="project" value="InterPro"/>
</dbReference>
<evidence type="ECO:0000313" key="8">
    <source>
        <dbReference type="EMBL" id="AWB26759.1"/>
    </source>
</evidence>
<dbReference type="GeneID" id="36511447"/>
<feature type="transmembrane region" description="Helical" evidence="6">
    <location>
        <begin position="159"/>
        <end position="181"/>
    </location>
</feature>
<feature type="transmembrane region" description="Helical" evidence="6">
    <location>
        <begin position="312"/>
        <end position="334"/>
    </location>
</feature>
<keyword evidence="5 6" id="KW-0472">Membrane</keyword>
<dbReference type="AlphaFoldDB" id="A0A2R4WYY3"/>
<feature type="transmembrane region" description="Helical" evidence="6">
    <location>
        <begin position="6"/>
        <end position="25"/>
    </location>
</feature>
<keyword evidence="4 6" id="KW-1133">Transmembrane helix</keyword>
<evidence type="ECO:0000259" key="7">
    <source>
        <dbReference type="Pfam" id="PF00361"/>
    </source>
</evidence>
<proteinExistence type="predicted"/>
<keyword evidence="9" id="KW-1185">Reference proteome</keyword>
<reference evidence="8 9" key="1">
    <citation type="submission" date="2018-04" db="EMBL/GenBank/DDBJ databases">
        <title>Halococcoides cellulosivorans gen. nov., sp. nov., an extremely halophilic cellulose-utilizing haloarchaeon from hypersaline lakes.</title>
        <authorList>
            <person name="Sorokin D.Y."/>
            <person name="Toshchakov S.V."/>
            <person name="Samarov N.I."/>
            <person name="Korzhenkov A."/>
            <person name="Kublanov I.V."/>
        </authorList>
    </citation>
    <scope>NUCLEOTIDE SEQUENCE [LARGE SCALE GENOMIC DNA]</scope>
    <source>
        <strain evidence="8 9">HArcel1</strain>
    </source>
</reference>
<dbReference type="PRINTS" id="PR01437">
    <property type="entry name" value="NUOXDRDTASE4"/>
</dbReference>
<evidence type="ECO:0000313" key="9">
    <source>
        <dbReference type="Proteomes" id="UP000244727"/>
    </source>
</evidence>
<feature type="transmembrane region" description="Helical" evidence="6">
    <location>
        <begin position="73"/>
        <end position="93"/>
    </location>
</feature>
<organism evidence="8 9">
    <name type="scientific">Halococcoides cellulosivorans</name>
    <dbReference type="NCBI Taxonomy" id="1679096"/>
    <lineage>
        <taxon>Archaea</taxon>
        <taxon>Methanobacteriati</taxon>
        <taxon>Methanobacteriota</taxon>
        <taxon>Stenosarchaea group</taxon>
        <taxon>Halobacteria</taxon>
        <taxon>Halobacteriales</taxon>
        <taxon>Haloarculaceae</taxon>
        <taxon>Halococcoides</taxon>
    </lineage>
</organism>
<dbReference type="InterPro" id="IPR001750">
    <property type="entry name" value="ND/Mrp_TM"/>
</dbReference>
<dbReference type="EMBL" id="CP028858">
    <property type="protein sequence ID" value="AWB26759.1"/>
    <property type="molecule type" value="Genomic_DNA"/>
</dbReference>